<keyword evidence="1" id="KW-0472">Membrane</keyword>
<keyword evidence="1" id="KW-0812">Transmembrane</keyword>
<dbReference type="KEGG" id="harc:HARCEL1_00645"/>
<evidence type="ECO:0000256" key="1">
    <source>
        <dbReference type="SAM" id="Phobius"/>
    </source>
</evidence>
<feature type="transmembrane region" description="Helical" evidence="1">
    <location>
        <begin position="73"/>
        <end position="93"/>
    </location>
</feature>
<feature type="transmembrane region" description="Helical" evidence="1">
    <location>
        <begin position="29"/>
        <end position="61"/>
    </location>
</feature>
<feature type="transmembrane region" description="Helical" evidence="1">
    <location>
        <begin position="139"/>
        <end position="162"/>
    </location>
</feature>
<sequence length="225" mass="22936">MSQATASDGSVRAILSRTGRLVGENPLTLGLGVVGAVALFVPYVGPFLTVLVGGVLVEVFARDLGITSRDRSVLVRAISLLLGSAVVAVIVALGTLLVIVPGIYVALGSALTWPAIVVDSKGPLDARSESASRMRGKRIRVLAVFGGLSLLVVPAALVHIAVTLPSAAVAALFVFVCGVVYSSGTAAVVVMYVSFAPGKARSGGRGAADESDIGEGRLLGLLWHH</sequence>
<name>A0A2R4WXR0_9EURY</name>
<keyword evidence="1" id="KW-1133">Transmembrane helix</keyword>
<gene>
    <name evidence="2" type="ORF">HARCEL1_00645</name>
</gene>
<reference evidence="2 3" key="1">
    <citation type="submission" date="2018-04" db="EMBL/GenBank/DDBJ databases">
        <title>Halococcoides cellulosivorans gen. nov., sp. nov., an extremely halophilic cellulose-utilizing haloarchaeon from hypersaline lakes.</title>
        <authorList>
            <person name="Sorokin D.Y."/>
            <person name="Toshchakov S.V."/>
            <person name="Samarov N.I."/>
            <person name="Korzhenkov A."/>
            <person name="Kublanov I.V."/>
        </authorList>
    </citation>
    <scope>NUCLEOTIDE SEQUENCE [LARGE SCALE GENOMIC DNA]</scope>
    <source>
        <strain evidence="2 3">HArcel1</strain>
    </source>
</reference>
<dbReference type="RefSeq" id="WP_108380701.1">
    <property type="nucleotide sequence ID" value="NZ_CP028858.1"/>
</dbReference>
<organism evidence="2 3">
    <name type="scientific">Halococcoides cellulosivorans</name>
    <dbReference type="NCBI Taxonomy" id="1679096"/>
    <lineage>
        <taxon>Archaea</taxon>
        <taxon>Methanobacteriati</taxon>
        <taxon>Methanobacteriota</taxon>
        <taxon>Stenosarchaea group</taxon>
        <taxon>Halobacteria</taxon>
        <taxon>Halobacteriales</taxon>
        <taxon>Haloarculaceae</taxon>
        <taxon>Halococcoides</taxon>
    </lineage>
</organism>
<dbReference type="GeneID" id="36510970"/>
<evidence type="ECO:0000313" key="2">
    <source>
        <dbReference type="EMBL" id="AWB26332.1"/>
    </source>
</evidence>
<feature type="transmembrane region" description="Helical" evidence="1">
    <location>
        <begin position="168"/>
        <end position="195"/>
    </location>
</feature>
<dbReference type="EMBL" id="CP028858">
    <property type="protein sequence ID" value="AWB26332.1"/>
    <property type="molecule type" value="Genomic_DNA"/>
</dbReference>
<dbReference type="Proteomes" id="UP000244727">
    <property type="component" value="Chromosome"/>
</dbReference>
<evidence type="ECO:0000313" key="3">
    <source>
        <dbReference type="Proteomes" id="UP000244727"/>
    </source>
</evidence>
<accession>A0A2R4WXR0</accession>
<proteinExistence type="predicted"/>
<dbReference type="AlphaFoldDB" id="A0A2R4WXR0"/>
<protein>
    <recommendedName>
        <fullName evidence="4">Glycerophosphoryl diester phosphodiesterase membrane domain-containing protein</fullName>
    </recommendedName>
</protein>
<evidence type="ECO:0008006" key="4">
    <source>
        <dbReference type="Google" id="ProtNLM"/>
    </source>
</evidence>
<keyword evidence="3" id="KW-1185">Reference proteome</keyword>
<feature type="transmembrane region" description="Helical" evidence="1">
    <location>
        <begin position="99"/>
        <end position="118"/>
    </location>
</feature>